<evidence type="ECO:0000256" key="4">
    <source>
        <dbReference type="SAM" id="Coils"/>
    </source>
</evidence>
<feature type="coiled-coil region" evidence="4">
    <location>
        <begin position="392"/>
        <end position="426"/>
    </location>
</feature>
<dbReference type="Gene3D" id="3.90.220.20">
    <property type="entry name" value="DNA methylase specificity domains"/>
    <property type="match status" value="2"/>
</dbReference>
<dbReference type="Pfam" id="PF01420">
    <property type="entry name" value="Methylase_S"/>
    <property type="match status" value="2"/>
</dbReference>
<dbReference type="Proteomes" id="UP000233248">
    <property type="component" value="Unassembled WGS sequence"/>
</dbReference>
<feature type="domain" description="Type I restriction modification DNA specificity" evidence="5">
    <location>
        <begin position="290"/>
        <end position="410"/>
    </location>
</feature>
<proteinExistence type="inferred from homology"/>
<evidence type="ECO:0000256" key="3">
    <source>
        <dbReference type="ARBA" id="ARBA00023125"/>
    </source>
</evidence>
<feature type="domain" description="Type I restriction modification DNA specificity" evidence="5">
    <location>
        <begin position="54"/>
        <end position="160"/>
    </location>
</feature>
<dbReference type="SUPFAM" id="SSF116734">
    <property type="entry name" value="DNA methylase specificity domain"/>
    <property type="match status" value="2"/>
</dbReference>
<evidence type="ECO:0000259" key="5">
    <source>
        <dbReference type="Pfam" id="PF01420"/>
    </source>
</evidence>
<dbReference type="PANTHER" id="PTHR43140:SF1">
    <property type="entry name" value="TYPE I RESTRICTION ENZYME ECOKI SPECIFICITY SUBUNIT"/>
    <property type="match status" value="1"/>
</dbReference>
<dbReference type="GO" id="GO:0003677">
    <property type="term" value="F:DNA binding"/>
    <property type="evidence" value="ECO:0007669"/>
    <property type="project" value="UniProtKB-KW"/>
</dbReference>
<dbReference type="InterPro" id="IPR051212">
    <property type="entry name" value="Type-I_RE_S_subunit"/>
</dbReference>
<dbReference type="InterPro" id="IPR000055">
    <property type="entry name" value="Restrct_endonuc_typeI_TRD"/>
</dbReference>
<reference evidence="6 7" key="1">
    <citation type="submission" date="2017-09" db="EMBL/GenBank/DDBJ databases">
        <title>Genomics of the genus Arcobacter.</title>
        <authorList>
            <person name="Perez-Cataluna A."/>
            <person name="Figueras M.J."/>
            <person name="Salas-Masso N."/>
        </authorList>
    </citation>
    <scope>NUCLEOTIDE SEQUENCE [LARGE SCALE GENOMIC DNA]</scope>
    <source>
        <strain evidence="6 7">DSM 18005</strain>
    </source>
</reference>
<evidence type="ECO:0000313" key="7">
    <source>
        <dbReference type="Proteomes" id="UP000233248"/>
    </source>
</evidence>
<dbReference type="InterPro" id="IPR044946">
    <property type="entry name" value="Restrct_endonuc_typeI_TRD_sf"/>
</dbReference>
<dbReference type="CDD" id="cd17246">
    <property type="entry name" value="RMtype1_S_SonII-TRD2-CR2_like"/>
    <property type="match status" value="1"/>
</dbReference>
<evidence type="ECO:0000313" key="6">
    <source>
        <dbReference type="EMBL" id="PKI81126.1"/>
    </source>
</evidence>
<name>A0A2N1J3L0_9BACT</name>
<gene>
    <name evidence="6" type="ORF">CP960_06085</name>
</gene>
<evidence type="ECO:0000256" key="1">
    <source>
        <dbReference type="ARBA" id="ARBA00010923"/>
    </source>
</evidence>
<keyword evidence="7" id="KW-1185">Reference proteome</keyword>
<evidence type="ECO:0000256" key="2">
    <source>
        <dbReference type="ARBA" id="ARBA00022747"/>
    </source>
</evidence>
<dbReference type="EMBL" id="NXIF01000023">
    <property type="protein sequence ID" value="PKI81126.1"/>
    <property type="molecule type" value="Genomic_DNA"/>
</dbReference>
<keyword evidence="4" id="KW-0175">Coiled coil</keyword>
<dbReference type="PANTHER" id="PTHR43140">
    <property type="entry name" value="TYPE-1 RESTRICTION ENZYME ECOKI SPECIFICITY PROTEIN"/>
    <property type="match status" value="1"/>
</dbReference>
<keyword evidence="3" id="KW-0238">DNA-binding</keyword>
<feature type="coiled-coil region" evidence="4">
    <location>
        <begin position="146"/>
        <end position="173"/>
    </location>
</feature>
<accession>A0A2N1J3L0</accession>
<dbReference type="RefSeq" id="WP_101184524.1">
    <property type="nucleotide sequence ID" value="NZ_CP031218.1"/>
</dbReference>
<comment type="similarity">
    <text evidence="1">Belongs to the type-I restriction system S methylase family.</text>
</comment>
<sequence>MNSKIQAISSFLTERKERLTPDEANKLNLKRIEKIDFSGQIHLVENKPTKTGMIVVKKGDLVISGINVAKGALAVYEGDEDVVATIHYSSYSFDKEKIDINFLKWFLKSPAFVDALEEQTGRGIKTEIKAKKFLSLKIPIPTLNEQKKIESNLNKFEEKYNKVSEELEIQSELINKLRSSILSDAVSGKLVPQDPNDESAEVLLEKIKAEKEKLIKEGKIKKQKPLLPISEDEIPYKLPDGWVWCRLRDVSKYITDGEHQTPPRISFGKKLLSAKNVRDGFLDYDNCDYISEEHYEKARNRCLPEIGDLLIVSVGGTIGRTSLILENSDFALVRSVALIKPLFISSEYLRVVLNSKLLQDMINLTKRGGAQPCLYLTSINQFLFPLPSLEEQKRIVEKVEKLMATCDALELEVQKSKRQTEKLMQSVLKEAFSNSDTSKSEKKERKASKAFQRSVLAAYLVDNSLEDKYFGHVKLQKMLFMCEAVNSLDFDSNYKRHAMGPYDPKLIRSVDSQLKRSKWFECKKMDGDKGRYVYSPLEKQDEYKKYLDRYFNLENIEKMFALMKPMTTLQAEIVATLYSVYKDLKPTQQNISSQMLIEEARNNWHDRKKTIEVKKWERAIEWMREKQLIS</sequence>
<dbReference type="AlphaFoldDB" id="A0A2N1J3L0"/>
<organism evidence="6 7">
    <name type="scientific">Malaciobacter halophilus</name>
    <dbReference type="NCBI Taxonomy" id="197482"/>
    <lineage>
        <taxon>Bacteria</taxon>
        <taxon>Pseudomonadati</taxon>
        <taxon>Campylobacterota</taxon>
        <taxon>Epsilonproteobacteria</taxon>
        <taxon>Campylobacterales</taxon>
        <taxon>Arcobacteraceae</taxon>
        <taxon>Malaciobacter</taxon>
    </lineage>
</organism>
<dbReference type="GO" id="GO:0009307">
    <property type="term" value="P:DNA restriction-modification system"/>
    <property type="evidence" value="ECO:0007669"/>
    <property type="project" value="UniProtKB-KW"/>
</dbReference>
<keyword evidence="2" id="KW-0680">Restriction system</keyword>
<feature type="coiled-coil region" evidence="4">
    <location>
        <begin position="197"/>
        <end position="224"/>
    </location>
</feature>
<dbReference type="KEGG" id="ahs:AHALO_0691"/>
<protein>
    <recommendedName>
        <fullName evidence="5">Type I restriction modification DNA specificity domain-containing protein</fullName>
    </recommendedName>
</protein>
<comment type="caution">
    <text evidence="6">The sequence shown here is derived from an EMBL/GenBank/DDBJ whole genome shotgun (WGS) entry which is preliminary data.</text>
</comment>